<dbReference type="InterPro" id="IPR003439">
    <property type="entry name" value="ABC_transporter-like_ATP-bd"/>
</dbReference>
<dbReference type="GO" id="GO:0016887">
    <property type="term" value="F:ATP hydrolysis activity"/>
    <property type="evidence" value="ECO:0007669"/>
    <property type="project" value="InterPro"/>
</dbReference>
<feature type="domain" description="ABC transporter" evidence="5">
    <location>
        <begin position="2"/>
        <end position="228"/>
    </location>
</feature>
<evidence type="ECO:0000256" key="2">
    <source>
        <dbReference type="ARBA" id="ARBA00022448"/>
    </source>
</evidence>
<organism evidence="6 7">
    <name type="scientific">Skermanella stibiiresistens SB22</name>
    <dbReference type="NCBI Taxonomy" id="1385369"/>
    <lineage>
        <taxon>Bacteria</taxon>
        <taxon>Pseudomonadati</taxon>
        <taxon>Pseudomonadota</taxon>
        <taxon>Alphaproteobacteria</taxon>
        <taxon>Rhodospirillales</taxon>
        <taxon>Azospirillaceae</taxon>
        <taxon>Skermanella</taxon>
    </lineage>
</organism>
<evidence type="ECO:0000313" key="6">
    <source>
        <dbReference type="EMBL" id="EWY38898.1"/>
    </source>
</evidence>
<evidence type="ECO:0000313" key="7">
    <source>
        <dbReference type="Proteomes" id="UP000019486"/>
    </source>
</evidence>
<dbReference type="PROSITE" id="PS50893">
    <property type="entry name" value="ABC_TRANSPORTER_2"/>
    <property type="match status" value="1"/>
</dbReference>
<name>W9H558_9PROT</name>
<dbReference type="EMBL" id="AVFL01000015">
    <property type="protein sequence ID" value="EWY38898.1"/>
    <property type="molecule type" value="Genomic_DNA"/>
</dbReference>
<reference evidence="6 7" key="1">
    <citation type="submission" date="2013-08" db="EMBL/GenBank/DDBJ databases">
        <title>The genome sequence of Skermanella stibiiresistens.</title>
        <authorList>
            <person name="Zhu W."/>
            <person name="Wang G."/>
        </authorList>
    </citation>
    <scope>NUCLEOTIDE SEQUENCE [LARGE SCALE GENOMIC DNA]</scope>
    <source>
        <strain evidence="6 7">SB22</strain>
    </source>
</reference>
<dbReference type="InterPro" id="IPR003593">
    <property type="entry name" value="AAA+_ATPase"/>
</dbReference>
<evidence type="ECO:0000256" key="1">
    <source>
        <dbReference type="ARBA" id="ARBA00005417"/>
    </source>
</evidence>
<keyword evidence="4 6" id="KW-0067">ATP-binding</keyword>
<dbReference type="AlphaFoldDB" id="W9H558"/>
<evidence type="ECO:0000256" key="3">
    <source>
        <dbReference type="ARBA" id="ARBA00022741"/>
    </source>
</evidence>
<dbReference type="SUPFAM" id="SSF52540">
    <property type="entry name" value="P-loop containing nucleoside triphosphate hydrolases"/>
    <property type="match status" value="1"/>
</dbReference>
<keyword evidence="2" id="KW-0813">Transport</keyword>
<dbReference type="PROSITE" id="PS00211">
    <property type="entry name" value="ABC_TRANSPORTER_1"/>
    <property type="match status" value="1"/>
</dbReference>
<dbReference type="Pfam" id="PF00005">
    <property type="entry name" value="ABC_tran"/>
    <property type="match status" value="1"/>
</dbReference>
<protein>
    <submittedName>
        <fullName evidence="6">ABC transporter ATP-binding protein</fullName>
    </submittedName>
</protein>
<dbReference type="SMART" id="SM00382">
    <property type="entry name" value="AAA"/>
    <property type="match status" value="1"/>
</dbReference>
<gene>
    <name evidence="6" type="ORF">N825_10470</name>
</gene>
<dbReference type="GO" id="GO:0005524">
    <property type="term" value="F:ATP binding"/>
    <property type="evidence" value="ECO:0007669"/>
    <property type="project" value="UniProtKB-KW"/>
</dbReference>
<evidence type="ECO:0000259" key="5">
    <source>
        <dbReference type="PROSITE" id="PS50893"/>
    </source>
</evidence>
<accession>W9H558</accession>
<comment type="similarity">
    <text evidence="1">Belongs to the ABC transporter superfamily.</text>
</comment>
<dbReference type="Proteomes" id="UP000019486">
    <property type="component" value="Unassembled WGS sequence"/>
</dbReference>
<dbReference type="PANTHER" id="PTHR42788">
    <property type="entry name" value="TAURINE IMPORT ATP-BINDING PROTEIN-RELATED"/>
    <property type="match status" value="1"/>
</dbReference>
<dbReference type="Gene3D" id="3.40.50.300">
    <property type="entry name" value="P-loop containing nucleotide triphosphate hydrolases"/>
    <property type="match status" value="1"/>
</dbReference>
<dbReference type="STRING" id="1385369.N825_10470"/>
<dbReference type="PANTHER" id="PTHR42788:SF19">
    <property type="entry name" value="ALIPHATIC SULFONATES IMPORT ATP-BINDING PROTEIN SSUB 2"/>
    <property type="match status" value="1"/>
</dbReference>
<evidence type="ECO:0000256" key="4">
    <source>
        <dbReference type="ARBA" id="ARBA00022840"/>
    </source>
</evidence>
<dbReference type="InterPro" id="IPR050166">
    <property type="entry name" value="ABC_transporter_ATP-bind"/>
</dbReference>
<dbReference type="InterPro" id="IPR027417">
    <property type="entry name" value="P-loop_NTPase"/>
</dbReference>
<comment type="caution">
    <text evidence="6">The sequence shown here is derived from an EMBL/GenBank/DDBJ whole genome shotgun (WGS) entry which is preliminary data.</text>
</comment>
<keyword evidence="3" id="KW-0547">Nucleotide-binding</keyword>
<proteinExistence type="inferred from homology"/>
<dbReference type="PATRIC" id="fig|1385369.3.peg.4078"/>
<keyword evidence="7" id="KW-1185">Reference proteome</keyword>
<sequence>MIEIDDKSFAAVGDAPAHRAVSGFRLTARRGEFVAMVGPSGCGKTTTLNIVAGLDSDFQGNVTLPTAPGRARPVLGYVFQNPRLLPWRTVHENLALVLNGEADAEDRIVALLEAMDLTGVRDQYPGRLSVGMQRRAALARAFVVKPDLLLMDEPFVSLDEQTARRLRLLLLDLWHARPTTVLFVTHNLREAIQLADRLVLLSAPPTRVLTDLVIGLPRSRRDDEAAVEEYRAELLGRAGPAFELLG</sequence>
<dbReference type="InterPro" id="IPR017871">
    <property type="entry name" value="ABC_transporter-like_CS"/>
</dbReference>